<dbReference type="PROSITE" id="PS51257">
    <property type="entry name" value="PROKAR_LIPOPROTEIN"/>
    <property type="match status" value="1"/>
</dbReference>
<dbReference type="InterPro" id="IPR000757">
    <property type="entry name" value="Beta-glucanase-like"/>
</dbReference>
<protein>
    <submittedName>
        <fullName evidence="3">Glycosyl hydrolase family 16</fullName>
    </submittedName>
</protein>
<dbReference type="Proteomes" id="UP000239532">
    <property type="component" value="Unassembled WGS sequence"/>
</dbReference>
<evidence type="ECO:0000313" key="4">
    <source>
        <dbReference type="Proteomes" id="UP000239532"/>
    </source>
</evidence>
<dbReference type="CDD" id="cd08023">
    <property type="entry name" value="GH16_laminarinase_like"/>
    <property type="match status" value="1"/>
</dbReference>
<dbReference type="Pfam" id="PF00722">
    <property type="entry name" value="Glyco_hydro_16"/>
    <property type="match status" value="1"/>
</dbReference>
<keyword evidence="4" id="KW-1185">Reference proteome</keyword>
<dbReference type="OrthoDB" id="9809583at2"/>
<gene>
    <name evidence="3" type="ORF">BST86_01055</name>
</gene>
<comment type="similarity">
    <text evidence="1">Belongs to the glycosyl hydrolase 16 family.</text>
</comment>
<dbReference type="PANTHER" id="PTHR10963:SF55">
    <property type="entry name" value="GLYCOSIDE HYDROLASE FAMILY 16 PROTEIN"/>
    <property type="match status" value="1"/>
</dbReference>
<dbReference type="PROSITE" id="PS51762">
    <property type="entry name" value="GH16_2"/>
    <property type="match status" value="1"/>
</dbReference>
<dbReference type="Gene3D" id="2.60.120.200">
    <property type="match status" value="1"/>
</dbReference>
<feature type="domain" description="GH16" evidence="2">
    <location>
        <begin position="48"/>
        <end position="281"/>
    </location>
</feature>
<dbReference type="PANTHER" id="PTHR10963">
    <property type="entry name" value="GLYCOSYL HYDROLASE-RELATED"/>
    <property type="match status" value="1"/>
</dbReference>
<dbReference type="InterPro" id="IPR013320">
    <property type="entry name" value="ConA-like_dom_sf"/>
</dbReference>
<name>A0A2S9WXP9_9FLAO</name>
<dbReference type="SUPFAM" id="SSF49899">
    <property type="entry name" value="Concanavalin A-like lectins/glucanases"/>
    <property type="match status" value="1"/>
</dbReference>
<reference evidence="3 4" key="1">
    <citation type="submission" date="2016-11" db="EMBL/GenBank/DDBJ databases">
        <title>Trade-off between light-utilization and light-protection in marine flavobacteria.</title>
        <authorList>
            <person name="Kumagai Y."/>
        </authorList>
    </citation>
    <scope>NUCLEOTIDE SEQUENCE [LARGE SCALE GENOMIC DNA]</scope>
    <source>
        <strain evidence="3 4">JCM 17109</strain>
    </source>
</reference>
<evidence type="ECO:0000259" key="2">
    <source>
        <dbReference type="PROSITE" id="PS51762"/>
    </source>
</evidence>
<dbReference type="AlphaFoldDB" id="A0A2S9WXP9"/>
<accession>A0A2S9WXP9</accession>
<dbReference type="GO" id="GO:0005975">
    <property type="term" value="P:carbohydrate metabolic process"/>
    <property type="evidence" value="ECO:0007669"/>
    <property type="project" value="InterPro"/>
</dbReference>
<comment type="caution">
    <text evidence="3">The sequence shown here is derived from an EMBL/GenBank/DDBJ whole genome shotgun (WGS) entry which is preliminary data.</text>
</comment>
<keyword evidence="3" id="KW-0378">Hydrolase</keyword>
<evidence type="ECO:0000313" key="3">
    <source>
        <dbReference type="EMBL" id="PRP68244.1"/>
    </source>
</evidence>
<dbReference type="InterPro" id="IPR050546">
    <property type="entry name" value="Glycosyl_Hydrlase_16"/>
</dbReference>
<dbReference type="RefSeq" id="WP_105983906.1">
    <property type="nucleotide sequence ID" value="NZ_MQUC01000003.1"/>
</dbReference>
<dbReference type="GO" id="GO:0004553">
    <property type="term" value="F:hydrolase activity, hydrolyzing O-glycosyl compounds"/>
    <property type="evidence" value="ECO:0007669"/>
    <property type="project" value="InterPro"/>
</dbReference>
<dbReference type="EMBL" id="MQUC01000003">
    <property type="protein sequence ID" value="PRP68244.1"/>
    <property type="molecule type" value="Genomic_DNA"/>
</dbReference>
<organism evidence="3 4">
    <name type="scientific">Nonlabens agnitus</name>
    <dbReference type="NCBI Taxonomy" id="870484"/>
    <lineage>
        <taxon>Bacteria</taxon>
        <taxon>Pseudomonadati</taxon>
        <taxon>Bacteroidota</taxon>
        <taxon>Flavobacteriia</taxon>
        <taxon>Flavobacteriales</taxon>
        <taxon>Flavobacteriaceae</taxon>
        <taxon>Nonlabens</taxon>
    </lineage>
</organism>
<proteinExistence type="inferred from homology"/>
<sequence>MNTPFIKQLKLKLNSIVPIFLICTIVSCENDEKQTVTTLNKLVLAEEFDVDGAPDPNLWSYDLGDGTARGLVGWGNNELQFYTDRPENIVVEDGMLKITAIRENFQGSQYTSARILTENKFQKKYGRFEARMKLPYSQGIWPAFWMLGDDQNGTLVWPQLGEIDIMEYRGQNPTEVLGSVHGPGYSGGNAQSKSYMLTNDRFDTDFHIFGIEWGPNYINYYVDDVLYNQITPDDVDGEWVFNNNEFYMLINLAVGGSFVGAPNENTVLPQTLFVDYVRVYE</sequence>
<evidence type="ECO:0000256" key="1">
    <source>
        <dbReference type="ARBA" id="ARBA00006865"/>
    </source>
</evidence>